<sequence length="24" mass="2673">MTLSSEILIHISWALEAIFPKGSE</sequence>
<name>A0A0E9PZI6_ANGAN</name>
<organism evidence="1">
    <name type="scientific">Anguilla anguilla</name>
    <name type="common">European freshwater eel</name>
    <name type="synonym">Muraena anguilla</name>
    <dbReference type="NCBI Taxonomy" id="7936"/>
    <lineage>
        <taxon>Eukaryota</taxon>
        <taxon>Metazoa</taxon>
        <taxon>Chordata</taxon>
        <taxon>Craniata</taxon>
        <taxon>Vertebrata</taxon>
        <taxon>Euteleostomi</taxon>
        <taxon>Actinopterygii</taxon>
        <taxon>Neopterygii</taxon>
        <taxon>Teleostei</taxon>
        <taxon>Anguilliformes</taxon>
        <taxon>Anguillidae</taxon>
        <taxon>Anguilla</taxon>
    </lineage>
</organism>
<evidence type="ECO:0000313" key="1">
    <source>
        <dbReference type="EMBL" id="JAH09490.1"/>
    </source>
</evidence>
<reference evidence="1" key="1">
    <citation type="submission" date="2014-11" db="EMBL/GenBank/DDBJ databases">
        <authorList>
            <person name="Amaro Gonzalez C."/>
        </authorList>
    </citation>
    <scope>NUCLEOTIDE SEQUENCE</scope>
</reference>
<protein>
    <submittedName>
        <fullName evidence="1">Uncharacterized protein</fullName>
    </submittedName>
</protein>
<accession>A0A0E9PZI6</accession>
<dbReference type="AlphaFoldDB" id="A0A0E9PZI6"/>
<proteinExistence type="predicted"/>
<dbReference type="EMBL" id="GBXM01099087">
    <property type="protein sequence ID" value="JAH09490.1"/>
    <property type="molecule type" value="Transcribed_RNA"/>
</dbReference>
<reference evidence="1" key="2">
    <citation type="journal article" date="2015" name="Fish Shellfish Immunol.">
        <title>Early steps in the European eel (Anguilla anguilla)-Vibrio vulnificus interaction in the gills: Role of the RtxA13 toxin.</title>
        <authorList>
            <person name="Callol A."/>
            <person name="Pajuelo D."/>
            <person name="Ebbesson L."/>
            <person name="Teles M."/>
            <person name="MacKenzie S."/>
            <person name="Amaro C."/>
        </authorList>
    </citation>
    <scope>NUCLEOTIDE SEQUENCE</scope>
</reference>